<feature type="transmembrane region" description="Helical" evidence="6">
    <location>
        <begin position="82"/>
        <end position="101"/>
    </location>
</feature>
<accession>A0ABU9SLY0</accession>
<proteinExistence type="predicted"/>
<feature type="transmembrane region" description="Helical" evidence="6">
    <location>
        <begin position="372"/>
        <end position="392"/>
    </location>
</feature>
<protein>
    <submittedName>
        <fullName evidence="8">MFS transporter</fullName>
    </submittedName>
</protein>
<comment type="subcellular location">
    <subcellularLocation>
        <location evidence="1">Cell membrane</location>
        <topology evidence="1">Multi-pass membrane protein</topology>
    </subcellularLocation>
</comment>
<evidence type="ECO:0000256" key="1">
    <source>
        <dbReference type="ARBA" id="ARBA00004651"/>
    </source>
</evidence>
<dbReference type="SUPFAM" id="SSF103473">
    <property type="entry name" value="MFS general substrate transporter"/>
    <property type="match status" value="1"/>
</dbReference>
<feature type="transmembrane region" description="Helical" evidence="6">
    <location>
        <begin position="313"/>
        <end position="335"/>
    </location>
</feature>
<feature type="transmembrane region" description="Helical" evidence="6">
    <location>
        <begin position="279"/>
        <end position="301"/>
    </location>
</feature>
<sequence length="418" mass="44513">MSTSKKVRFTLDEMKVVVVVTALLLIGLLGTDIHLSSLPEIMNVMHASQQYVQASISVFLFGTGVGALMYGPMSDKHGRKPIILIGLAVAIMGNLWAVFAAKITGFLLARFVQGLGSGVCLALSRIVLADIVQADRYAIASSYITLFTGLSFVLGPLLGSFVQTWFGWRANFFVMALLLCAMFAVYLRCRETNAHKNRSITARDVFAAYRVVLSDATFVSSTIVAGVGMTCFVMYTSSSPFVLQQQFGYSATHYGWASALVGSGLVISRLLLPRLIGRFGMLPTMIAGLFIAIFCGVALLTLSTLGGLSARGFLLSVAGVSFSYSFIVLCASAICMSRFTAHRGAAGAIYCCSQMGLAFGVNSLVSSVSSDVITLLGVSYIALPMLGLLLCARQSAAIGYPEKRAGYDDRQPGAPATE</sequence>
<keyword evidence="9" id="KW-1185">Reference proteome</keyword>
<dbReference type="Gene3D" id="1.20.1720.10">
    <property type="entry name" value="Multidrug resistance protein D"/>
    <property type="match status" value="1"/>
</dbReference>
<keyword evidence="5 6" id="KW-0472">Membrane</keyword>
<evidence type="ECO:0000259" key="7">
    <source>
        <dbReference type="PROSITE" id="PS50850"/>
    </source>
</evidence>
<feature type="transmembrane region" description="Helical" evidence="6">
    <location>
        <begin position="107"/>
        <end position="128"/>
    </location>
</feature>
<dbReference type="InterPro" id="IPR020846">
    <property type="entry name" value="MFS_dom"/>
</dbReference>
<evidence type="ECO:0000256" key="4">
    <source>
        <dbReference type="ARBA" id="ARBA00022989"/>
    </source>
</evidence>
<gene>
    <name evidence="8" type="ORF">VSR33_31685</name>
</gene>
<feature type="transmembrane region" description="Helical" evidence="6">
    <location>
        <begin position="140"/>
        <end position="162"/>
    </location>
</feature>
<evidence type="ECO:0000256" key="2">
    <source>
        <dbReference type="ARBA" id="ARBA00022475"/>
    </source>
</evidence>
<evidence type="ECO:0000256" key="6">
    <source>
        <dbReference type="SAM" id="Phobius"/>
    </source>
</evidence>
<evidence type="ECO:0000313" key="9">
    <source>
        <dbReference type="Proteomes" id="UP001390669"/>
    </source>
</evidence>
<dbReference type="RefSeq" id="WP_406953894.1">
    <property type="nucleotide sequence ID" value="NZ_JAYMRW010000018.1"/>
</dbReference>
<feature type="transmembrane region" description="Helical" evidence="6">
    <location>
        <begin position="168"/>
        <end position="187"/>
    </location>
</feature>
<dbReference type="PRINTS" id="PR01036">
    <property type="entry name" value="TCRTETB"/>
</dbReference>
<keyword evidence="2" id="KW-1003">Cell membrane</keyword>
<evidence type="ECO:0000256" key="3">
    <source>
        <dbReference type="ARBA" id="ARBA00022692"/>
    </source>
</evidence>
<organism evidence="8 9">
    <name type="scientific">Paraburkholderia guartelaensis</name>
    <dbReference type="NCBI Taxonomy" id="2546446"/>
    <lineage>
        <taxon>Bacteria</taxon>
        <taxon>Pseudomonadati</taxon>
        <taxon>Pseudomonadota</taxon>
        <taxon>Betaproteobacteria</taxon>
        <taxon>Burkholderiales</taxon>
        <taxon>Burkholderiaceae</taxon>
        <taxon>Paraburkholderia</taxon>
    </lineage>
</organism>
<dbReference type="InterPro" id="IPR036259">
    <property type="entry name" value="MFS_trans_sf"/>
</dbReference>
<dbReference type="Pfam" id="PF07690">
    <property type="entry name" value="MFS_1"/>
    <property type="match status" value="1"/>
</dbReference>
<feature type="domain" description="Major facilitator superfamily (MFS) profile" evidence="7">
    <location>
        <begin position="15"/>
        <end position="418"/>
    </location>
</feature>
<dbReference type="PANTHER" id="PTHR43124:SF3">
    <property type="entry name" value="CHLORAMPHENICOL EFFLUX PUMP RV0191"/>
    <property type="match status" value="1"/>
</dbReference>
<keyword evidence="3 6" id="KW-0812">Transmembrane</keyword>
<dbReference type="InterPro" id="IPR011701">
    <property type="entry name" value="MFS"/>
</dbReference>
<dbReference type="Proteomes" id="UP001390669">
    <property type="component" value="Unassembled WGS sequence"/>
</dbReference>
<feature type="transmembrane region" description="Helical" evidence="6">
    <location>
        <begin position="51"/>
        <end position="70"/>
    </location>
</feature>
<feature type="transmembrane region" description="Helical" evidence="6">
    <location>
        <begin position="208"/>
        <end position="235"/>
    </location>
</feature>
<evidence type="ECO:0000256" key="5">
    <source>
        <dbReference type="ARBA" id="ARBA00023136"/>
    </source>
</evidence>
<feature type="transmembrane region" description="Helical" evidence="6">
    <location>
        <begin position="255"/>
        <end position="272"/>
    </location>
</feature>
<dbReference type="PROSITE" id="PS50850">
    <property type="entry name" value="MFS"/>
    <property type="match status" value="1"/>
</dbReference>
<feature type="transmembrane region" description="Helical" evidence="6">
    <location>
        <begin position="347"/>
        <end position="366"/>
    </location>
</feature>
<dbReference type="PANTHER" id="PTHR43124">
    <property type="entry name" value="PURINE EFFLUX PUMP PBUE"/>
    <property type="match status" value="1"/>
</dbReference>
<dbReference type="EMBL" id="JAYMRW010000018">
    <property type="protein sequence ID" value="MEM5452019.1"/>
    <property type="molecule type" value="Genomic_DNA"/>
</dbReference>
<reference evidence="8 9" key="1">
    <citation type="submission" date="2024-01" db="EMBL/GenBank/DDBJ databases">
        <title>The diversity of rhizobia nodulating Mimosa spp. in eleven states of Brazil covering several biomes is determined by host plant, location, and edaphic factors.</title>
        <authorList>
            <person name="Rouws L."/>
            <person name="Barauna A."/>
            <person name="Beukes C."/>
            <person name="De Faria S.M."/>
            <person name="Gross E."/>
            <person name="Dos Reis Junior F.B."/>
            <person name="Simon M."/>
            <person name="Maluk M."/>
            <person name="Odee D.W."/>
            <person name="Kenicer G."/>
            <person name="Young J.P.W."/>
            <person name="Reis V.M."/>
            <person name="Zilli J."/>
            <person name="James E.K."/>
        </authorList>
    </citation>
    <scope>NUCLEOTIDE SEQUENCE [LARGE SCALE GENOMIC DNA]</scope>
    <source>
        <strain evidence="8 9">JPY164</strain>
    </source>
</reference>
<name>A0ABU9SLY0_9BURK</name>
<evidence type="ECO:0000313" key="8">
    <source>
        <dbReference type="EMBL" id="MEM5452019.1"/>
    </source>
</evidence>
<keyword evidence="4 6" id="KW-1133">Transmembrane helix</keyword>
<feature type="transmembrane region" description="Helical" evidence="6">
    <location>
        <begin position="12"/>
        <end position="31"/>
    </location>
</feature>
<dbReference type="InterPro" id="IPR050189">
    <property type="entry name" value="MFS_Efflux_Transporters"/>
</dbReference>
<comment type="caution">
    <text evidence="8">The sequence shown here is derived from an EMBL/GenBank/DDBJ whole genome shotgun (WGS) entry which is preliminary data.</text>
</comment>